<dbReference type="EMBL" id="MLQQ01000002">
    <property type="protein sequence ID" value="OIJ15149.1"/>
    <property type="molecule type" value="Genomic_DNA"/>
</dbReference>
<protein>
    <submittedName>
        <fullName evidence="1">Uncharacterized protein</fullName>
    </submittedName>
</protein>
<dbReference type="RefSeq" id="WP_071312253.1">
    <property type="nucleotide sequence ID" value="NZ_MLQQ01000002.1"/>
</dbReference>
<organism evidence="1 2">
    <name type="scientific">Anaerobacillus arseniciselenatis</name>
    <dbReference type="NCBI Taxonomy" id="85682"/>
    <lineage>
        <taxon>Bacteria</taxon>
        <taxon>Bacillati</taxon>
        <taxon>Bacillota</taxon>
        <taxon>Bacilli</taxon>
        <taxon>Bacillales</taxon>
        <taxon>Bacillaceae</taxon>
        <taxon>Anaerobacillus</taxon>
    </lineage>
</organism>
<dbReference type="Proteomes" id="UP000180098">
    <property type="component" value="Unassembled WGS sequence"/>
</dbReference>
<gene>
    <name evidence="1" type="ORF">BKP35_04665</name>
</gene>
<evidence type="ECO:0000313" key="1">
    <source>
        <dbReference type="EMBL" id="OIJ15149.1"/>
    </source>
</evidence>
<evidence type="ECO:0000313" key="2">
    <source>
        <dbReference type="Proteomes" id="UP000180098"/>
    </source>
</evidence>
<keyword evidence="2" id="KW-1185">Reference proteome</keyword>
<accession>A0A1S2LRJ9</accession>
<comment type="caution">
    <text evidence="1">The sequence shown here is derived from an EMBL/GenBank/DDBJ whole genome shotgun (WGS) entry which is preliminary data.</text>
</comment>
<dbReference type="OrthoDB" id="10009278at2"/>
<reference evidence="1 2" key="1">
    <citation type="submission" date="2016-10" db="EMBL/GenBank/DDBJ databases">
        <title>Draft genome sequences of four alkaliphilic bacteria belonging to the Anaerobacillus genus.</title>
        <authorList>
            <person name="Bassil N.M."/>
            <person name="Lloyd J.R."/>
        </authorList>
    </citation>
    <scope>NUCLEOTIDE SEQUENCE [LARGE SCALE GENOMIC DNA]</scope>
    <source>
        <strain evidence="1 2">DSM 15340</strain>
    </source>
</reference>
<name>A0A1S2LRJ9_9BACI</name>
<sequence>METLTFRDFVSLLELHDNKIVQPEDLISSDVYQLIEIKEGVVSIVVRLVETIHFNEGGSKTFYTKFEYTVDIQKPMFWQSRDEFKIIFNNWYSLFEYAKLHYTSSKGEVYEQYITRKKTSSGVVPFEFAVRQKIDGDTYYLSGISGLAIMKSQHNLSLYLGYNHKQFITNNVLGEHWSDWNWDINFNE</sequence>
<dbReference type="AlphaFoldDB" id="A0A1S2LRJ9"/>
<proteinExistence type="predicted"/>